<dbReference type="PANTHER" id="PTHR12526:SF637">
    <property type="entry name" value="GLYCOSYLTRANSFERASE EPSF-RELATED"/>
    <property type="match status" value="1"/>
</dbReference>
<dbReference type="Proteomes" id="UP000184147">
    <property type="component" value="Unassembled WGS sequence"/>
</dbReference>
<dbReference type="Pfam" id="PF13439">
    <property type="entry name" value="Glyco_transf_4"/>
    <property type="match status" value="1"/>
</dbReference>
<feature type="domain" description="Glycosyltransferase subfamily 4-like N-terminal" evidence="2">
    <location>
        <begin position="16"/>
        <end position="171"/>
    </location>
</feature>
<dbReference type="CDD" id="cd03801">
    <property type="entry name" value="GT4_PimA-like"/>
    <property type="match status" value="1"/>
</dbReference>
<organism evidence="3 4">
    <name type="scientific">Flavobacterium fontis</name>
    <dbReference type="NCBI Taxonomy" id="1124188"/>
    <lineage>
        <taxon>Bacteria</taxon>
        <taxon>Pseudomonadati</taxon>
        <taxon>Bacteroidota</taxon>
        <taxon>Flavobacteriia</taxon>
        <taxon>Flavobacteriales</taxon>
        <taxon>Flavobacteriaceae</taxon>
        <taxon>Flavobacterium</taxon>
    </lineage>
</organism>
<dbReference type="InterPro" id="IPR028098">
    <property type="entry name" value="Glyco_trans_4-like_N"/>
</dbReference>
<reference evidence="3 4" key="1">
    <citation type="submission" date="2016-11" db="EMBL/GenBank/DDBJ databases">
        <authorList>
            <person name="Jaros S."/>
            <person name="Januszkiewicz K."/>
            <person name="Wedrychowicz H."/>
        </authorList>
    </citation>
    <scope>NUCLEOTIDE SEQUENCE [LARGE SCALE GENOMIC DNA]</scope>
    <source>
        <strain evidence="3 4">DSM 25660</strain>
    </source>
</reference>
<keyword evidence="3" id="KW-0808">Transferase</keyword>
<dbReference type="SUPFAM" id="SSF53756">
    <property type="entry name" value="UDP-Glycosyltransferase/glycogen phosphorylase"/>
    <property type="match status" value="1"/>
</dbReference>
<dbReference type="Pfam" id="PF00534">
    <property type="entry name" value="Glycos_transf_1"/>
    <property type="match status" value="1"/>
</dbReference>
<dbReference type="STRING" id="1124188.SAMN05444377_11261"/>
<evidence type="ECO:0000259" key="2">
    <source>
        <dbReference type="Pfam" id="PF13439"/>
    </source>
</evidence>
<accession>A0A1M5CME0</accession>
<evidence type="ECO:0000259" key="1">
    <source>
        <dbReference type="Pfam" id="PF00534"/>
    </source>
</evidence>
<name>A0A1M5CME0_9FLAO</name>
<dbReference type="InterPro" id="IPR001296">
    <property type="entry name" value="Glyco_trans_1"/>
</dbReference>
<dbReference type="Gene3D" id="3.40.50.2000">
    <property type="entry name" value="Glycogen Phosphorylase B"/>
    <property type="match status" value="2"/>
</dbReference>
<dbReference type="AlphaFoldDB" id="A0A1M5CME0"/>
<gene>
    <name evidence="3" type="ORF">SAMN05444377_11261</name>
</gene>
<dbReference type="EMBL" id="FQVQ01000012">
    <property type="protein sequence ID" value="SHF55871.1"/>
    <property type="molecule type" value="Genomic_DNA"/>
</dbReference>
<sequence>MHIAVVCNYRLMPERVGGMDHFFVQFNQQCLAAGITVDWYFPNTATHLDYASFSLIAAEPEALETVFLAQLPQKNYRVIFTHFLELCTPFYAQVRQLSQARIVAVDHNPRPAGGYSWKKRLEKRIKGWRYQASIDLFIAVSEAMKRDLIADFGSIPPSKIRVIPNGIDDTRLIQKTDFTPRYHFLTASHLRPEKGLHDLVAAVAQLDRTALPHFQISIFGEGPAAGALQQQVAAHQLESIIHFEGSVPTLHQRYHEFDALLHPSHGETFCYAVVEALMANLPVITTRHQGNVLGLVQHGVNGLLFEEGGVDELSHHLKTLLLNPTMLQNGWHRCPEVRQYTLGQMVENYLNIVRECSSTP</sequence>
<dbReference type="GO" id="GO:0016757">
    <property type="term" value="F:glycosyltransferase activity"/>
    <property type="evidence" value="ECO:0007669"/>
    <property type="project" value="InterPro"/>
</dbReference>
<evidence type="ECO:0000313" key="4">
    <source>
        <dbReference type="Proteomes" id="UP000184147"/>
    </source>
</evidence>
<dbReference type="PANTHER" id="PTHR12526">
    <property type="entry name" value="GLYCOSYLTRANSFERASE"/>
    <property type="match status" value="1"/>
</dbReference>
<evidence type="ECO:0000313" key="3">
    <source>
        <dbReference type="EMBL" id="SHF55871.1"/>
    </source>
</evidence>
<keyword evidence="4" id="KW-1185">Reference proteome</keyword>
<feature type="domain" description="Glycosyl transferase family 1" evidence="1">
    <location>
        <begin position="179"/>
        <end position="326"/>
    </location>
</feature>
<proteinExistence type="predicted"/>
<protein>
    <submittedName>
        <fullName evidence="3">Glycosyltransferase involved in cell wall bisynthesis</fullName>
    </submittedName>
</protein>